<dbReference type="EMBL" id="JXLN01010899">
    <property type="protein sequence ID" value="KPM06470.1"/>
    <property type="molecule type" value="Genomic_DNA"/>
</dbReference>
<dbReference type="PANTHER" id="PTHR28593:SF3">
    <property type="entry name" value="METEORIN-LIKE PROTEIN"/>
    <property type="match status" value="1"/>
</dbReference>
<dbReference type="VEuPathDB" id="VectorBase:SSCA000952"/>
<gene>
    <name evidence="6" type="ORF">QR98_0049470</name>
</gene>
<dbReference type="AlphaFoldDB" id="A0A132A7S7"/>
<reference evidence="6 7" key="1">
    <citation type="journal article" date="2015" name="Parasit. Vectors">
        <title>Draft genome of the scabies mite.</title>
        <authorList>
            <person name="Rider S.D.Jr."/>
            <person name="Morgan M.S."/>
            <person name="Arlian L.G."/>
        </authorList>
    </citation>
    <scope>NUCLEOTIDE SEQUENCE [LARGE SCALE GENOMIC DNA]</scope>
    <source>
        <strain evidence="6">Arlian Lab</strain>
    </source>
</reference>
<dbReference type="GO" id="GO:0005615">
    <property type="term" value="C:extracellular space"/>
    <property type="evidence" value="ECO:0007669"/>
    <property type="project" value="TreeGrafter"/>
</dbReference>
<evidence type="ECO:0000256" key="3">
    <source>
        <dbReference type="ARBA" id="ARBA00022525"/>
    </source>
</evidence>
<dbReference type="InterPro" id="IPR051998">
    <property type="entry name" value="Meteorin-like"/>
</dbReference>
<comment type="similarity">
    <text evidence="2">Belongs to the meteorin family.</text>
</comment>
<evidence type="ECO:0000313" key="7">
    <source>
        <dbReference type="Proteomes" id="UP000616769"/>
    </source>
</evidence>
<dbReference type="OrthoDB" id="6092325at2759"/>
<organism evidence="6 7">
    <name type="scientific">Sarcoptes scabiei</name>
    <name type="common">Itch mite</name>
    <name type="synonym">Acarus scabiei</name>
    <dbReference type="NCBI Taxonomy" id="52283"/>
    <lineage>
        <taxon>Eukaryota</taxon>
        <taxon>Metazoa</taxon>
        <taxon>Ecdysozoa</taxon>
        <taxon>Arthropoda</taxon>
        <taxon>Chelicerata</taxon>
        <taxon>Arachnida</taxon>
        <taxon>Acari</taxon>
        <taxon>Acariformes</taxon>
        <taxon>Sarcoptiformes</taxon>
        <taxon>Astigmata</taxon>
        <taxon>Psoroptidia</taxon>
        <taxon>Sarcoptoidea</taxon>
        <taxon>Sarcoptidae</taxon>
        <taxon>Sarcoptinae</taxon>
        <taxon>Sarcoptes</taxon>
    </lineage>
</organism>
<dbReference type="GO" id="GO:0005179">
    <property type="term" value="F:hormone activity"/>
    <property type="evidence" value="ECO:0007669"/>
    <property type="project" value="TreeGrafter"/>
</dbReference>
<dbReference type="Proteomes" id="UP000616769">
    <property type="component" value="Unassembled WGS sequence"/>
</dbReference>
<comment type="subcellular location">
    <subcellularLocation>
        <location evidence="1">Secreted</location>
    </subcellularLocation>
</comment>
<proteinExistence type="inferred from homology"/>
<dbReference type="PANTHER" id="PTHR28593">
    <property type="entry name" value="METEORIN-LIKE PROTEIN"/>
    <property type="match status" value="1"/>
</dbReference>
<comment type="caution">
    <text evidence="6">The sequence shown here is derived from an EMBL/GenBank/DDBJ whole genome shotgun (WGS) entry which is preliminary data.</text>
</comment>
<keyword evidence="5" id="KW-1015">Disulfide bond</keyword>
<sequence>MVIKISNLIRSPSIRPNYVINPFSLLFSVAIFYILINELNCYDVYQTTSYVSDNCDWFGSKTSSIDVDRTVMPIYLRCSRGSIKWFYPTGGLRVVLKFGTDEKDFRGCIRVSKNSSQKARIYVEGKRELFQIWSADDNKHPDLFRCFVSNNHFIALFIESDLNSSNYQHRNDAVIFQYDLEQQNTNSLSLKPDCSSHCSDQELLNSFCSNDFALLGHITYYQTRPEIELTEFYIKPHHIYRLPLNDSIMSDLELIDHHPIDATYTDQEINIQNVSISSITLNRQAECDFNEKIATQQKQLFMGRFILGKLFVSCAVRLEHWNRLKADAINAGMNQCQML</sequence>
<keyword evidence="4" id="KW-0732">Signal</keyword>
<evidence type="ECO:0000256" key="1">
    <source>
        <dbReference type="ARBA" id="ARBA00004613"/>
    </source>
</evidence>
<accession>A0A132A7S7</accession>
<evidence type="ECO:0000256" key="5">
    <source>
        <dbReference type="ARBA" id="ARBA00023157"/>
    </source>
</evidence>
<dbReference type="InterPro" id="IPR001134">
    <property type="entry name" value="Netrin_domain"/>
</dbReference>
<evidence type="ECO:0000256" key="2">
    <source>
        <dbReference type="ARBA" id="ARBA00005669"/>
    </source>
</evidence>
<dbReference type="PROSITE" id="PS50189">
    <property type="entry name" value="NTR"/>
    <property type="match status" value="1"/>
</dbReference>
<protein>
    <submittedName>
        <fullName evidence="6">Uncharacterized protein</fullName>
    </submittedName>
</protein>
<name>A0A132A7S7_SARSC</name>
<evidence type="ECO:0000256" key="4">
    <source>
        <dbReference type="ARBA" id="ARBA00022729"/>
    </source>
</evidence>
<keyword evidence="3" id="KW-0964">Secreted</keyword>
<evidence type="ECO:0000313" key="6">
    <source>
        <dbReference type="EMBL" id="KPM06470.1"/>
    </source>
</evidence>